<feature type="transmembrane region" description="Helical" evidence="6">
    <location>
        <begin position="146"/>
        <end position="171"/>
    </location>
</feature>
<keyword evidence="4 6" id="KW-1133">Transmembrane helix</keyword>
<dbReference type="PANTHER" id="PTHR30213">
    <property type="entry name" value="INNER MEMBRANE PROTEIN YHJD"/>
    <property type="match status" value="1"/>
</dbReference>
<comment type="caution">
    <text evidence="7">The sequence shown here is derived from an EMBL/GenBank/DDBJ whole genome shotgun (WGS) entry which is preliminary data.</text>
</comment>
<name>A0ABU9R2Y7_9BURK</name>
<dbReference type="RefSeq" id="WP_342958976.1">
    <property type="nucleotide sequence ID" value="NZ_JAZHFZ010000010.1"/>
</dbReference>
<feature type="transmembrane region" description="Helical" evidence="6">
    <location>
        <begin position="39"/>
        <end position="62"/>
    </location>
</feature>
<keyword evidence="2" id="KW-1003">Cell membrane</keyword>
<evidence type="ECO:0000256" key="4">
    <source>
        <dbReference type="ARBA" id="ARBA00022989"/>
    </source>
</evidence>
<dbReference type="EMBL" id="JAZHGA010000011">
    <property type="protein sequence ID" value="MEM5341407.1"/>
    <property type="molecule type" value="Genomic_DNA"/>
</dbReference>
<keyword evidence="5 6" id="KW-0472">Membrane</keyword>
<evidence type="ECO:0000313" key="7">
    <source>
        <dbReference type="EMBL" id="MEM5341407.1"/>
    </source>
</evidence>
<organism evidence="7 8">
    <name type="scientific">Paraburkholderia azotifigens</name>
    <dbReference type="NCBI Taxonomy" id="2057004"/>
    <lineage>
        <taxon>Bacteria</taxon>
        <taxon>Pseudomonadati</taxon>
        <taxon>Pseudomonadota</taxon>
        <taxon>Betaproteobacteria</taxon>
        <taxon>Burkholderiales</taxon>
        <taxon>Burkholderiaceae</taxon>
        <taxon>Paraburkholderia</taxon>
    </lineage>
</organism>
<dbReference type="PANTHER" id="PTHR30213:SF1">
    <property type="entry name" value="INNER MEMBRANE PROTEIN YHJD"/>
    <property type="match status" value="1"/>
</dbReference>
<evidence type="ECO:0000256" key="2">
    <source>
        <dbReference type="ARBA" id="ARBA00022475"/>
    </source>
</evidence>
<gene>
    <name evidence="7" type="ORF">V4C56_17495</name>
</gene>
<feature type="transmembrane region" description="Helical" evidence="6">
    <location>
        <begin position="249"/>
        <end position="276"/>
    </location>
</feature>
<comment type="subcellular location">
    <subcellularLocation>
        <location evidence="1">Cell membrane</location>
        <topology evidence="1">Multi-pass membrane protein</topology>
    </subcellularLocation>
</comment>
<proteinExistence type="predicted"/>
<sequence>MRSVSTAKIEATVRRDASLALDALTRFSEHRCAAMAASIAFYAAFSLAPTLVLVLAVAGVVFGPEAARGQLFLQVHGLIGDQAAAGVQSIVENAHRSGGTGVAAIVSVVVLVFGASATFSSLNTALNRVVPVSGEQRSGVMAMLRVRFVSFGLVLGVAFLLILSLILDIAIQEVGKWLSASSRFVSVANMVQLIAGLAILSAAFGALLKFLPDAPVHWRDGLVGGTIAALLFSAGKKLFALYLTHAGTASAFGAAGSFAMLLMWLYFSAAVVLLGAEVSAARARRYAIPSRPAAFSLHVPAGTQIATFSGFAPESLTSAWVEEQATQHAGLVNESCLPHTEQPMQEKPPEVTVATRFRELSRRVLRAESDATRGIALTLLSAGIRAERANDLIRQHPWRAVLVAAGGGIALTILSTRIRRGAGIPACAVDRSAKADH</sequence>
<feature type="transmembrane region" description="Helical" evidence="6">
    <location>
        <begin position="222"/>
        <end position="243"/>
    </location>
</feature>
<keyword evidence="3 6" id="KW-0812">Transmembrane</keyword>
<dbReference type="Pfam" id="PF03631">
    <property type="entry name" value="Virul_fac_BrkB"/>
    <property type="match status" value="1"/>
</dbReference>
<protein>
    <submittedName>
        <fullName evidence="7">YihY/virulence factor BrkB family protein</fullName>
    </submittedName>
</protein>
<keyword evidence="8" id="KW-1185">Reference proteome</keyword>
<dbReference type="NCBIfam" id="TIGR00765">
    <property type="entry name" value="yihY_not_rbn"/>
    <property type="match status" value="1"/>
</dbReference>
<accession>A0ABU9R2Y7</accession>
<reference evidence="7 8" key="1">
    <citation type="submission" date="2024-01" db="EMBL/GenBank/DDBJ databases">
        <title>The diversity of rhizobia nodulating Mimosa spp. in eleven states of Brazil covering several biomes is determined by host plant, location, and edaphic factors.</title>
        <authorList>
            <person name="Rouws L."/>
            <person name="Barauna A."/>
            <person name="Beukes C."/>
            <person name="De Faria S.M."/>
            <person name="Gross E."/>
            <person name="Dos Reis Junior F.B."/>
            <person name="Simon M."/>
            <person name="Maluk M."/>
            <person name="Odee D.W."/>
            <person name="Kenicer G."/>
            <person name="Young J.P.W."/>
            <person name="Reis V.M."/>
            <person name="Zilli J."/>
            <person name="James E.K."/>
        </authorList>
    </citation>
    <scope>NUCLEOTIDE SEQUENCE [LARGE SCALE GENOMIC DNA]</scope>
    <source>
        <strain evidence="7 8">JPY530</strain>
    </source>
</reference>
<evidence type="ECO:0000256" key="6">
    <source>
        <dbReference type="SAM" id="Phobius"/>
    </source>
</evidence>
<evidence type="ECO:0000256" key="3">
    <source>
        <dbReference type="ARBA" id="ARBA00022692"/>
    </source>
</evidence>
<evidence type="ECO:0000313" key="8">
    <source>
        <dbReference type="Proteomes" id="UP001481677"/>
    </source>
</evidence>
<feature type="transmembrane region" description="Helical" evidence="6">
    <location>
        <begin position="191"/>
        <end position="210"/>
    </location>
</feature>
<feature type="transmembrane region" description="Helical" evidence="6">
    <location>
        <begin position="102"/>
        <end position="126"/>
    </location>
</feature>
<evidence type="ECO:0000256" key="1">
    <source>
        <dbReference type="ARBA" id="ARBA00004651"/>
    </source>
</evidence>
<dbReference type="Proteomes" id="UP001481677">
    <property type="component" value="Unassembled WGS sequence"/>
</dbReference>
<evidence type="ECO:0000256" key="5">
    <source>
        <dbReference type="ARBA" id="ARBA00023136"/>
    </source>
</evidence>
<dbReference type="InterPro" id="IPR017039">
    <property type="entry name" value="Virul_fac_BrkB"/>
</dbReference>